<feature type="active site" description="Proton donor" evidence="12 14">
    <location>
        <position position="105"/>
    </location>
</feature>
<dbReference type="RefSeq" id="WP_115852965.1">
    <property type="nucleotide sequence ID" value="NZ_QRDJ01000006.1"/>
</dbReference>
<keyword evidence="18" id="KW-1185">Reference proteome</keyword>
<keyword evidence="8 12" id="KW-0694">RNA-binding</keyword>
<evidence type="ECO:0000256" key="6">
    <source>
        <dbReference type="ARBA" id="ARBA00022694"/>
    </source>
</evidence>
<dbReference type="PANTHER" id="PTHR45846:SF1">
    <property type="entry name" value="TRNA-DIHYDROURIDINE(47) SYNTHASE [NAD(P)(+)]-LIKE"/>
    <property type="match status" value="1"/>
</dbReference>
<evidence type="ECO:0000256" key="11">
    <source>
        <dbReference type="ARBA" id="ARBA00048802"/>
    </source>
</evidence>
<dbReference type="EC" id="1.3.1.-" evidence="12"/>
<keyword evidence="9 12" id="KW-0560">Oxidoreductase</keyword>
<evidence type="ECO:0000256" key="12">
    <source>
        <dbReference type="HAMAP-Rule" id="MF_02042"/>
    </source>
</evidence>
<evidence type="ECO:0000256" key="2">
    <source>
        <dbReference type="ARBA" id="ARBA00002790"/>
    </source>
</evidence>
<comment type="cofactor">
    <cofactor evidence="1 12 13 15">
        <name>FMN</name>
        <dbReference type="ChEBI" id="CHEBI:58210"/>
    </cofactor>
</comment>
<feature type="domain" description="DUS-like FMN-binding" evidence="16">
    <location>
        <begin position="18"/>
        <end position="318"/>
    </location>
</feature>
<dbReference type="Proteomes" id="UP000256334">
    <property type="component" value="Unassembled WGS sequence"/>
</dbReference>
<feature type="binding site" evidence="12 15">
    <location>
        <position position="75"/>
    </location>
    <ligand>
        <name>FMN</name>
        <dbReference type="ChEBI" id="CHEBI:58210"/>
    </ligand>
</feature>
<evidence type="ECO:0000313" key="18">
    <source>
        <dbReference type="Proteomes" id="UP000256334"/>
    </source>
</evidence>
<sequence>MVNGLPCIGPHRLAGRVILAPMAGITDRPFRQLCRTLGAGLVVSEMVTADKRLWHTPKSRLRLDHSGEPGPRSVQIAGGDAAMLADAARVNADNGAEIIDINMGCPAKKVCNKAAGSALMRDEALVAEILERVVSAVDIPVTLKIRTGWCDQTRNALTIARMAESAGIAALSVHGRTREQRYQGLAEYDTIARIKSELAIPVFANGDVDGPEKARQVLDYTGADAVMVGRAAQGNPWIFREIEHHLENGSFLTPPTASERAEVMTRHLEALYALYGEHMGVRIARKHIGWYLAGAEHGERWRREFNTLEGCDEQQRYLIALFAENSPFAPIDGTRAA</sequence>
<evidence type="ECO:0000256" key="13">
    <source>
        <dbReference type="PIRNR" id="PIRNR006621"/>
    </source>
</evidence>
<dbReference type="GO" id="GO:0050660">
    <property type="term" value="F:flavin adenine dinucleotide binding"/>
    <property type="evidence" value="ECO:0007669"/>
    <property type="project" value="InterPro"/>
</dbReference>
<dbReference type="InterPro" id="IPR024036">
    <property type="entry name" value="tRNA-dHydroUridine_Synthase_C"/>
</dbReference>
<comment type="caution">
    <text evidence="17">The sequence shown here is derived from an EMBL/GenBank/DDBJ whole genome shotgun (WGS) entry which is preliminary data.</text>
</comment>
<dbReference type="Gene3D" id="3.20.20.70">
    <property type="entry name" value="Aldolase class I"/>
    <property type="match status" value="1"/>
</dbReference>
<dbReference type="PROSITE" id="PS01136">
    <property type="entry name" value="UPF0034"/>
    <property type="match status" value="1"/>
</dbReference>
<dbReference type="InterPro" id="IPR001269">
    <property type="entry name" value="DUS_fam"/>
</dbReference>
<dbReference type="PIRSF" id="PIRSF006621">
    <property type="entry name" value="Dus"/>
    <property type="match status" value="1"/>
</dbReference>
<dbReference type="CDD" id="cd02801">
    <property type="entry name" value="DUS_like_FMN"/>
    <property type="match status" value="1"/>
</dbReference>
<dbReference type="Gene3D" id="1.10.1200.80">
    <property type="entry name" value="Putative flavin oxidoreducatase, domain 2"/>
    <property type="match status" value="1"/>
</dbReference>
<dbReference type="SUPFAM" id="SSF51395">
    <property type="entry name" value="FMN-linked oxidoreductases"/>
    <property type="match status" value="1"/>
</dbReference>
<dbReference type="Pfam" id="PF01207">
    <property type="entry name" value="Dus"/>
    <property type="match status" value="1"/>
</dbReference>
<accession>A0A3D9DYZ6</accession>
<evidence type="ECO:0000256" key="8">
    <source>
        <dbReference type="ARBA" id="ARBA00022884"/>
    </source>
</evidence>
<name>A0A3D9DYZ6_9GAMM</name>
<keyword evidence="4 12" id="KW-0285">Flavoprotein</keyword>
<proteinExistence type="inferred from homology"/>
<protein>
    <recommendedName>
        <fullName evidence="12">tRNA-dihydrouridine synthase B</fullName>
        <ecNumber evidence="12">1.3.1.-</ecNumber>
    </recommendedName>
</protein>
<evidence type="ECO:0000256" key="10">
    <source>
        <dbReference type="ARBA" id="ARBA00048205"/>
    </source>
</evidence>
<evidence type="ECO:0000256" key="5">
    <source>
        <dbReference type="ARBA" id="ARBA00022643"/>
    </source>
</evidence>
<keyword evidence="3 12" id="KW-0820">tRNA-binding</keyword>
<evidence type="ECO:0000259" key="16">
    <source>
        <dbReference type="Pfam" id="PF01207"/>
    </source>
</evidence>
<dbReference type="InterPro" id="IPR035587">
    <property type="entry name" value="DUS-like_FMN-bd"/>
</dbReference>
<dbReference type="NCBIfam" id="TIGR00737">
    <property type="entry name" value="nifR3_yhdG"/>
    <property type="match status" value="1"/>
</dbReference>
<evidence type="ECO:0000313" key="17">
    <source>
        <dbReference type="EMBL" id="REC96007.1"/>
    </source>
</evidence>
<evidence type="ECO:0000256" key="7">
    <source>
        <dbReference type="ARBA" id="ARBA00022857"/>
    </source>
</evidence>
<dbReference type="PANTHER" id="PTHR45846">
    <property type="entry name" value="TRNA-DIHYDROURIDINE(47) SYNTHASE [NAD(P)(+)]-LIKE"/>
    <property type="match status" value="1"/>
</dbReference>
<dbReference type="GO" id="GO:0010181">
    <property type="term" value="F:FMN binding"/>
    <property type="evidence" value="ECO:0007669"/>
    <property type="project" value="UniProtKB-UniRule"/>
</dbReference>
<dbReference type="InterPro" id="IPR013785">
    <property type="entry name" value="Aldolase_TIM"/>
</dbReference>
<evidence type="ECO:0000256" key="4">
    <source>
        <dbReference type="ARBA" id="ARBA00022630"/>
    </source>
</evidence>
<evidence type="ECO:0000256" key="3">
    <source>
        <dbReference type="ARBA" id="ARBA00022555"/>
    </source>
</evidence>
<keyword evidence="7 12" id="KW-0521">NADP</keyword>
<keyword evidence="15" id="KW-0547">Nucleotide-binding</keyword>
<dbReference type="OrthoDB" id="9764501at2"/>
<dbReference type="InterPro" id="IPR004652">
    <property type="entry name" value="DusB-like"/>
</dbReference>
<evidence type="ECO:0000256" key="1">
    <source>
        <dbReference type="ARBA" id="ARBA00001917"/>
    </source>
</evidence>
<feature type="binding site" evidence="12 15">
    <location>
        <begin position="229"/>
        <end position="230"/>
    </location>
    <ligand>
        <name>FMN</name>
        <dbReference type="ChEBI" id="CHEBI:58210"/>
    </ligand>
</feature>
<dbReference type="InterPro" id="IPR018517">
    <property type="entry name" value="tRNA_hU_synthase_CS"/>
</dbReference>
<reference evidence="17 18" key="1">
    <citation type="submission" date="2018-07" db="EMBL/GenBank/DDBJ databases">
        <title>Genomic Encyclopedia of Type Strains, Phase IV (KMG-IV): sequencing the most valuable type-strain genomes for metagenomic binning, comparative biology and taxonomic classification.</title>
        <authorList>
            <person name="Goeker M."/>
        </authorList>
    </citation>
    <scope>NUCLEOTIDE SEQUENCE [LARGE SCALE GENOMIC DNA]</scope>
    <source>
        <strain evidence="17 18">DSM 14324</strain>
    </source>
</reference>
<feature type="binding site" evidence="12">
    <location>
        <begin position="205"/>
        <end position="207"/>
    </location>
    <ligand>
        <name>FMN</name>
        <dbReference type="ChEBI" id="CHEBI:58210"/>
    </ligand>
</feature>
<keyword evidence="5 12" id="KW-0288">FMN</keyword>
<feature type="binding site" evidence="15">
    <location>
        <position position="174"/>
    </location>
    <ligand>
        <name>FMN</name>
        <dbReference type="ChEBI" id="CHEBI:58210"/>
    </ligand>
</feature>
<comment type="catalytic activity">
    <reaction evidence="11 12">
        <text>a 5,6-dihydrouridine in tRNA + NAD(+) = a uridine in tRNA + NADH + H(+)</text>
        <dbReference type="Rhea" id="RHEA:54452"/>
        <dbReference type="Rhea" id="RHEA-COMP:13339"/>
        <dbReference type="Rhea" id="RHEA-COMP:13887"/>
        <dbReference type="ChEBI" id="CHEBI:15378"/>
        <dbReference type="ChEBI" id="CHEBI:57540"/>
        <dbReference type="ChEBI" id="CHEBI:57945"/>
        <dbReference type="ChEBI" id="CHEBI:65315"/>
        <dbReference type="ChEBI" id="CHEBI:74443"/>
    </reaction>
</comment>
<dbReference type="GO" id="GO:0017150">
    <property type="term" value="F:tRNA dihydrouridine synthase activity"/>
    <property type="evidence" value="ECO:0007669"/>
    <property type="project" value="UniProtKB-UniRule"/>
</dbReference>
<feature type="binding site" evidence="12 15">
    <location>
        <begin position="21"/>
        <end position="23"/>
    </location>
    <ligand>
        <name>FMN</name>
        <dbReference type="ChEBI" id="CHEBI:58210"/>
    </ligand>
</feature>
<gene>
    <name evidence="12" type="primary">dusB</name>
    <name evidence="17" type="ORF">C8D72_0680</name>
</gene>
<keyword evidence="6 12" id="KW-0819">tRNA processing</keyword>
<evidence type="ECO:0000256" key="15">
    <source>
        <dbReference type="PIRSR" id="PIRSR006621-2"/>
    </source>
</evidence>
<evidence type="ECO:0000256" key="14">
    <source>
        <dbReference type="PIRSR" id="PIRSR006621-1"/>
    </source>
</evidence>
<comment type="similarity">
    <text evidence="13">Belongs to the dus family.</text>
</comment>
<dbReference type="HAMAP" id="MF_02042">
    <property type="entry name" value="DusB_subfam"/>
    <property type="match status" value="1"/>
</dbReference>
<comment type="catalytic activity">
    <reaction evidence="10 12">
        <text>a 5,6-dihydrouridine in tRNA + NADP(+) = a uridine in tRNA + NADPH + H(+)</text>
        <dbReference type="Rhea" id="RHEA:23624"/>
        <dbReference type="Rhea" id="RHEA-COMP:13339"/>
        <dbReference type="Rhea" id="RHEA-COMP:13887"/>
        <dbReference type="ChEBI" id="CHEBI:15378"/>
        <dbReference type="ChEBI" id="CHEBI:57783"/>
        <dbReference type="ChEBI" id="CHEBI:58349"/>
        <dbReference type="ChEBI" id="CHEBI:65315"/>
        <dbReference type="ChEBI" id="CHEBI:74443"/>
    </reaction>
</comment>
<comment type="similarity">
    <text evidence="12">Belongs to the Dus family. DusB subfamily.</text>
</comment>
<dbReference type="AlphaFoldDB" id="A0A3D9DYZ6"/>
<feature type="binding site" evidence="12 15">
    <location>
        <position position="144"/>
    </location>
    <ligand>
        <name>FMN</name>
        <dbReference type="ChEBI" id="CHEBI:58210"/>
    </ligand>
</feature>
<organism evidence="17 18">
    <name type="scientific">Kushneria indalinina DSM 14324</name>
    <dbReference type="NCBI Taxonomy" id="1122140"/>
    <lineage>
        <taxon>Bacteria</taxon>
        <taxon>Pseudomonadati</taxon>
        <taxon>Pseudomonadota</taxon>
        <taxon>Gammaproteobacteria</taxon>
        <taxon>Oceanospirillales</taxon>
        <taxon>Halomonadaceae</taxon>
        <taxon>Kushneria</taxon>
    </lineage>
</organism>
<comment type="function">
    <text evidence="2 12 13">Catalyzes the synthesis of 5,6-dihydrouridine (D), a modified base found in the D-loop of most tRNAs, via the reduction of the C5-C6 double bond in target uridines.</text>
</comment>
<dbReference type="InterPro" id="IPR032887">
    <property type="entry name" value="DusB"/>
</dbReference>
<dbReference type="GO" id="GO:0000049">
    <property type="term" value="F:tRNA binding"/>
    <property type="evidence" value="ECO:0007669"/>
    <property type="project" value="UniProtKB-UniRule"/>
</dbReference>
<dbReference type="EMBL" id="QRDJ01000006">
    <property type="protein sequence ID" value="REC96007.1"/>
    <property type="molecule type" value="Genomic_DNA"/>
</dbReference>
<evidence type="ECO:0000256" key="9">
    <source>
        <dbReference type="ARBA" id="ARBA00023002"/>
    </source>
</evidence>